<evidence type="ECO:0000313" key="1">
    <source>
        <dbReference type="EMBL" id="KAJ4006113.1"/>
    </source>
</evidence>
<dbReference type="Proteomes" id="UP001152130">
    <property type="component" value="Unassembled WGS sequence"/>
</dbReference>
<proteinExistence type="predicted"/>
<evidence type="ECO:0008006" key="3">
    <source>
        <dbReference type="Google" id="ProtNLM"/>
    </source>
</evidence>
<dbReference type="EMBL" id="JAPDHF010000020">
    <property type="protein sequence ID" value="KAJ4006113.1"/>
    <property type="molecule type" value="Genomic_DNA"/>
</dbReference>
<organism evidence="1 2">
    <name type="scientific">Fusarium irregulare</name>
    <dbReference type="NCBI Taxonomy" id="2494466"/>
    <lineage>
        <taxon>Eukaryota</taxon>
        <taxon>Fungi</taxon>
        <taxon>Dikarya</taxon>
        <taxon>Ascomycota</taxon>
        <taxon>Pezizomycotina</taxon>
        <taxon>Sordariomycetes</taxon>
        <taxon>Hypocreomycetidae</taxon>
        <taxon>Hypocreales</taxon>
        <taxon>Nectriaceae</taxon>
        <taxon>Fusarium</taxon>
        <taxon>Fusarium incarnatum-equiseti species complex</taxon>
    </lineage>
</organism>
<gene>
    <name evidence="1" type="ORF">NW766_010941</name>
</gene>
<dbReference type="OrthoDB" id="10493034at2759"/>
<comment type="caution">
    <text evidence="1">The sequence shown here is derived from an EMBL/GenBank/DDBJ whole genome shotgun (WGS) entry which is preliminary data.</text>
</comment>
<evidence type="ECO:0000313" key="2">
    <source>
        <dbReference type="Proteomes" id="UP001152130"/>
    </source>
</evidence>
<name>A0A9W8PHG4_9HYPO</name>
<keyword evidence="2" id="KW-1185">Reference proteome</keyword>
<sequence length="145" mass="17446">MNASSDTIEKLIDYMYTGIYGRDALARDWREKQCPDLCTGVDMFRVATIYGMPELKRFVLYVMGRTFRYAFRQDQIVAIYNAWMTREDNSELRDCLLAWEFDAMKTAGFTMNDWLRQTEMTYRHEGFKKRLRRLAADWHYPLYRA</sequence>
<protein>
    <recommendedName>
        <fullName evidence="3">BTB domain-containing protein</fullName>
    </recommendedName>
</protein>
<accession>A0A9W8PHG4</accession>
<reference evidence="1" key="1">
    <citation type="submission" date="2022-10" db="EMBL/GenBank/DDBJ databases">
        <title>Fusarium specimens isolated from Avocado Roots.</title>
        <authorList>
            <person name="Stajich J."/>
            <person name="Roper C."/>
            <person name="Heimlech-Rivalta G."/>
        </authorList>
    </citation>
    <scope>NUCLEOTIDE SEQUENCE</scope>
    <source>
        <strain evidence="1">CF00143</strain>
    </source>
</reference>
<dbReference type="AlphaFoldDB" id="A0A9W8PHG4"/>